<dbReference type="EMBL" id="SMMG02000004">
    <property type="protein sequence ID" value="KAA3476614.1"/>
    <property type="molecule type" value="Genomic_DNA"/>
</dbReference>
<protein>
    <submittedName>
        <fullName evidence="2">2,3-bisphosphoglycerate-independent phosphoglycerate mutase</fullName>
    </submittedName>
</protein>
<sequence>MTEIFQPYLRELIPVFFDDILIYKSREKHLQLIKKVLEHLGAHHLFLKKTKRTFGAKHVTYLGHIIQLVNDVENKRYQTV</sequence>
<evidence type="ECO:0000313" key="2">
    <source>
        <dbReference type="EMBL" id="KAA3476614.1"/>
    </source>
</evidence>
<gene>
    <name evidence="2" type="ORF">EPI10_010583</name>
</gene>
<dbReference type="PANTHER" id="PTHR24559:SF444">
    <property type="entry name" value="REVERSE TRANSCRIPTASE DOMAIN-CONTAINING PROTEIN"/>
    <property type="match status" value="1"/>
</dbReference>
<keyword evidence="3" id="KW-1185">Reference proteome</keyword>
<dbReference type="Pfam" id="PF00078">
    <property type="entry name" value="RVT_1"/>
    <property type="match status" value="1"/>
</dbReference>
<dbReference type="PROSITE" id="PS50878">
    <property type="entry name" value="RT_POL"/>
    <property type="match status" value="1"/>
</dbReference>
<dbReference type="SUPFAM" id="SSF56672">
    <property type="entry name" value="DNA/RNA polymerases"/>
    <property type="match status" value="1"/>
</dbReference>
<proteinExistence type="predicted"/>
<evidence type="ECO:0000313" key="3">
    <source>
        <dbReference type="Proteomes" id="UP000325315"/>
    </source>
</evidence>
<accession>A0A5B6W5V5</accession>
<organism evidence="2 3">
    <name type="scientific">Gossypium australe</name>
    <dbReference type="NCBI Taxonomy" id="47621"/>
    <lineage>
        <taxon>Eukaryota</taxon>
        <taxon>Viridiplantae</taxon>
        <taxon>Streptophyta</taxon>
        <taxon>Embryophyta</taxon>
        <taxon>Tracheophyta</taxon>
        <taxon>Spermatophyta</taxon>
        <taxon>Magnoliopsida</taxon>
        <taxon>eudicotyledons</taxon>
        <taxon>Gunneridae</taxon>
        <taxon>Pentapetalae</taxon>
        <taxon>rosids</taxon>
        <taxon>malvids</taxon>
        <taxon>Malvales</taxon>
        <taxon>Malvaceae</taxon>
        <taxon>Malvoideae</taxon>
        <taxon>Gossypium</taxon>
    </lineage>
</organism>
<dbReference type="InterPro" id="IPR000477">
    <property type="entry name" value="RT_dom"/>
</dbReference>
<dbReference type="InterPro" id="IPR043128">
    <property type="entry name" value="Rev_trsase/Diguanyl_cyclase"/>
</dbReference>
<dbReference type="InterPro" id="IPR053134">
    <property type="entry name" value="RNA-dir_DNA_polymerase"/>
</dbReference>
<comment type="caution">
    <text evidence="2">The sequence shown here is derived from an EMBL/GenBank/DDBJ whole genome shotgun (WGS) entry which is preliminary data.</text>
</comment>
<reference evidence="3" key="1">
    <citation type="journal article" date="2019" name="Plant Biotechnol. J.">
        <title>Genome sequencing of the Australian wild diploid species Gossypium australe highlights disease resistance and delayed gland morphogenesis.</title>
        <authorList>
            <person name="Cai Y."/>
            <person name="Cai X."/>
            <person name="Wang Q."/>
            <person name="Wang P."/>
            <person name="Zhang Y."/>
            <person name="Cai C."/>
            <person name="Xu Y."/>
            <person name="Wang K."/>
            <person name="Zhou Z."/>
            <person name="Wang C."/>
            <person name="Geng S."/>
            <person name="Li B."/>
            <person name="Dong Q."/>
            <person name="Hou Y."/>
            <person name="Wang H."/>
            <person name="Ai P."/>
            <person name="Liu Z."/>
            <person name="Yi F."/>
            <person name="Sun M."/>
            <person name="An G."/>
            <person name="Cheng J."/>
            <person name="Zhang Y."/>
            <person name="Shi Q."/>
            <person name="Xie Y."/>
            <person name="Shi X."/>
            <person name="Chang Y."/>
            <person name="Huang F."/>
            <person name="Chen Y."/>
            <person name="Hong S."/>
            <person name="Mi L."/>
            <person name="Sun Q."/>
            <person name="Zhang L."/>
            <person name="Zhou B."/>
            <person name="Peng R."/>
            <person name="Zhang X."/>
            <person name="Liu F."/>
        </authorList>
    </citation>
    <scope>NUCLEOTIDE SEQUENCE [LARGE SCALE GENOMIC DNA]</scope>
    <source>
        <strain evidence="3">cv. PA1801</strain>
    </source>
</reference>
<dbReference type="OrthoDB" id="10068564at2759"/>
<dbReference type="InterPro" id="IPR043502">
    <property type="entry name" value="DNA/RNA_pol_sf"/>
</dbReference>
<dbReference type="Gene3D" id="3.30.70.270">
    <property type="match status" value="1"/>
</dbReference>
<dbReference type="PANTHER" id="PTHR24559">
    <property type="entry name" value="TRANSPOSON TY3-I GAG-POL POLYPROTEIN"/>
    <property type="match status" value="1"/>
</dbReference>
<name>A0A5B6W5V5_9ROSI</name>
<evidence type="ECO:0000259" key="1">
    <source>
        <dbReference type="PROSITE" id="PS50878"/>
    </source>
</evidence>
<dbReference type="AlphaFoldDB" id="A0A5B6W5V5"/>
<feature type="domain" description="Reverse transcriptase" evidence="1">
    <location>
        <begin position="1"/>
        <end position="66"/>
    </location>
</feature>
<dbReference type="Proteomes" id="UP000325315">
    <property type="component" value="Unassembled WGS sequence"/>
</dbReference>